<feature type="region of interest" description="Disordered" evidence="1">
    <location>
        <begin position="60"/>
        <end position="195"/>
    </location>
</feature>
<proteinExistence type="predicted"/>
<feature type="transmembrane region" description="Helical" evidence="2">
    <location>
        <begin position="212"/>
        <end position="234"/>
    </location>
</feature>
<keyword evidence="2" id="KW-0812">Transmembrane</keyword>
<keyword evidence="2" id="KW-0472">Membrane</keyword>
<comment type="caution">
    <text evidence="3">The sequence shown here is derived from an EMBL/GenBank/DDBJ whole genome shotgun (WGS) entry which is preliminary data.</text>
</comment>
<organism evidence="3 4">
    <name type="scientific">Bifidobacterium breve MCC 1114</name>
    <dbReference type="NCBI Taxonomy" id="1365964"/>
    <lineage>
        <taxon>Bacteria</taxon>
        <taxon>Bacillati</taxon>
        <taxon>Actinomycetota</taxon>
        <taxon>Actinomycetes</taxon>
        <taxon>Bifidobacteriales</taxon>
        <taxon>Bifidobacteriaceae</taxon>
        <taxon>Bifidobacterium</taxon>
    </lineage>
</organism>
<evidence type="ECO:0000313" key="3">
    <source>
        <dbReference type="EMBL" id="KOA63153.1"/>
    </source>
</evidence>
<evidence type="ECO:0000256" key="2">
    <source>
        <dbReference type="SAM" id="Phobius"/>
    </source>
</evidence>
<evidence type="ECO:0000313" key="4">
    <source>
        <dbReference type="Proteomes" id="UP000036802"/>
    </source>
</evidence>
<feature type="compositionally biased region" description="Acidic residues" evidence="1">
    <location>
        <begin position="184"/>
        <end position="195"/>
    </location>
</feature>
<sequence length="491" mass="52458">MTRIDRKTGEPILSPKLTVDQLYAMANEPGWRPWMRLIAEHPNAWPGLVDWWRTAQEQGFDTAGAAPEPPESMRGRRRVAIPAAPLPPENGAEPEAADPVGSTDGWESVPLASEEGLAADPAPSPPEPEEDAGRQSPDPDRREEPEPETMREALDDADDDFAALERVADTEPSTMDIPPLPEPAETEPPMDDGTDTDPFADVRVRRAIPWKAIGITVAALLAVGLMAGGGVMLARHHGEETARRTLAQATADCRQAHDTAGRQRDALEQAVEKARRLTSATGKDQVTDQSTLDALDKLAGKAIPKLPSCPVSDPDTGRVSTAGKEYKRRTQALRDAMDKMNRSILDKTVKDAKKLHDESAGKVADESTRTDLAKAMESRDADAIRKAMDKVNRSIKAKQDDDKAKEEEAQAQAAQQQARQSQQSVPSTGGQTTRRSGGSTYGGTTGRTYGGTTGRTTTPAPSAPSTPSTPTPQPAPSTPSKPSGTDGATVG</sequence>
<feature type="region of interest" description="Disordered" evidence="1">
    <location>
        <begin position="353"/>
        <end position="491"/>
    </location>
</feature>
<dbReference type="AlphaFoldDB" id="A0A0L7CU58"/>
<accession>A0A0L7CU58</accession>
<feature type="compositionally biased region" description="Pro residues" evidence="1">
    <location>
        <begin position="461"/>
        <end position="479"/>
    </location>
</feature>
<evidence type="ECO:0000256" key="1">
    <source>
        <dbReference type="SAM" id="MobiDB-lite"/>
    </source>
</evidence>
<keyword evidence="2" id="KW-1133">Transmembrane helix</keyword>
<gene>
    <name evidence="3" type="ORF">BBM1114_10070</name>
</gene>
<dbReference type="PATRIC" id="fig|1365964.3.peg.2038"/>
<evidence type="ECO:0008006" key="5">
    <source>
        <dbReference type="Google" id="ProtNLM"/>
    </source>
</evidence>
<feature type="compositionally biased region" description="Gly residues" evidence="1">
    <location>
        <begin position="439"/>
        <end position="453"/>
    </location>
</feature>
<dbReference type="Proteomes" id="UP000036802">
    <property type="component" value="Unassembled WGS sequence"/>
</dbReference>
<reference evidence="3 4" key="1">
    <citation type="journal article" date="2015" name="Int J Genomics">
        <title>Comparative Genomics Revealed Genetic Diversity and Species/Strain-Level Differences in Carbohydrate Metabolism of Three Probiotic Bifidobacterial Species.</title>
        <authorList>
            <person name="Odamaki T."/>
            <person name="Horigome A."/>
            <person name="Sugahara H."/>
            <person name="Hashikura N."/>
            <person name="Minami J."/>
            <person name="Xiao J.Z."/>
            <person name="Abe F."/>
        </authorList>
    </citation>
    <scope>NUCLEOTIDE SEQUENCE [LARGE SCALE GENOMIC DNA]</scope>
    <source>
        <strain evidence="3 4">MCC 1114</strain>
    </source>
</reference>
<feature type="region of interest" description="Disordered" evidence="1">
    <location>
        <begin position="306"/>
        <end position="326"/>
    </location>
</feature>
<protein>
    <recommendedName>
        <fullName evidence="5">Molecular chaperone</fullName>
    </recommendedName>
</protein>
<dbReference type="EMBL" id="AVQC01000019">
    <property type="protein sequence ID" value="KOA63153.1"/>
    <property type="molecule type" value="Genomic_DNA"/>
</dbReference>
<dbReference type="RefSeq" id="WP_052790821.1">
    <property type="nucleotide sequence ID" value="NZ_AVQC01000019.1"/>
</dbReference>
<feature type="compositionally biased region" description="Basic and acidic residues" evidence="1">
    <location>
        <begin position="353"/>
        <end position="408"/>
    </location>
</feature>
<name>A0A0L7CU58_BIFBR</name>
<feature type="compositionally biased region" description="Basic and acidic residues" evidence="1">
    <location>
        <begin position="131"/>
        <end position="154"/>
    </location>
</feature>
<feature type="compositionally biased region" description="Low complexity" evidence="1">
    <location>
        <begin position="410"/>
        <end position="438"/>
    </location>
</feature>